<comment type="caution">
    <text evidence="5">The sequence shown here is derived from an EMBL/GenBank/DDBJ whole genome shotgun (WGS) entry which is preliminary data.</text>
</comment>
<dbReference type="EMBL" id="AJWY01011758">
    <property type="protein sequence ID" value="EKC51858.1"/>
    <property type="molecule type" value="Genomic_DNA"/>
</dbReference>
<reference evidence="5" key="1">
    <citation type="journal article" date="2013" name="Environ. Microbiol.">
        <title>Microbiota from the distal guts of lean and obese adolescents exhibit partial functional redundancy besides clear differences in community structure.</title>
        <authorList>
            <person name="Ferrer M."/>
            <person name="Ruiz A."/>
            <person name="Lanza F."/>
            <person name="Haange S.B."/>
            <person name="Oberbach A."/>
            <person name="Till H."/>
            <person name="Bargiela R."/>
            <person name="Campoy C."/>
            <person name="Segura M.T."/>
            <person name="Richter M."/>
            <person name="von Bergen M."/>
            <person name="Seifert J."/>
            <person name="Suarez A."/>
        </authorList>
    </citation>
    <scope>NUCLEOTIDE SEQUENCE</scope>
</reference>
<dbReference type="GO" id="GO:0005524">
    <property type="term" value="F:ATP binding"/>
    <property type="evidence" value="ECO:0007669"/>
    <property type="project" value="UniProtKB-KW"/>
</dbReference>
<name>K1S2G1_9ZZZZ</name>
<dbReference type="InterPro" id="IPR003439">
    <property type="entry name" value="ABC_transporter-like_ATP-bd"/>
</dbReference>
<dbReference type="SUPFAM" id="SSF52540">
    <property type="entry name" value="P-loop containing nucleoside triphosphate hydrolases"/>
    <property type="match status" value="1"/>
</dbReference>
<dbReference type="InterPro" id="IPR027417">
    <property type="entry name" value="P-loop_NTPase"/>
</dbReference>
<dbReference type="PANTHER" id="PTHR43553">
    <property type="entry name" value="HEAVY METAL TRANSPORTER"/>
    <property type="match status" value="1"/>
</dbReference>
<dbReference type="GO" id="GO:0016887">
    <property type="term" value="F:ATP hydrolysis activity"/>
    <property type="evidence" value="ECO:0007669"/>
    <property type="project" value="InterPro"/>
</dbReference>
<protein>
    <submittedName>
        <fullName evidence="5">ABC superfamily ATP binding cassette transporter, ABC protein</fullName>
    </submittedName>
</protein>
<evidence type="ECO:0000256" key="1">
    <source>
        <dbReference type="ARBA" id="ARBA00022448"/>
    </source>
</evidence>
<keyword evidence="1" id="KW-0813">Transport</keyword>
<evidence type="ECO:0000313" key="5">
    <source>
        <dbReference type="EMBL" id="EKC51858.1"/>
    </source>
</evidence>
<feature type="domain" description="ABC transporter" evidence="4">
    <location>
        <begin position="4"/>
        <end position="89"/>
    </location>
</feature>
<keyword evidence="3" id="KW-0067">ATP-binding</keyword>
<evidence type="ECO:0000256" key="2">
    <source>
        <dbReference type="ARBA" id="ARBA00022741"/>
    </source>
</evidence>
<dbReference type="Gene3D" id="3.40.50.300">
    <property type="entry name" value="P-loop containing nucleotide triphosphate hydrolases"/>
    <property type="match status" value="1"/>
</dbReference>
<evidence type="ECO:0000256" key="3">
    <source>
        <dbReference type="ARBA" id="ARBA00022840"/>
    </source>
</evidence>
<accession>K1S2G1</accession>
<dbReference type="Pfam" id="PF00005">
    <property type="entry name" value="ABC_tran"/>
    <property type="match status" value="1"/>
</dbReference>
<proteinExistence type="predicted"/>
<dbReference type="PANTHER" id="PTHR43553:SF24">
    <property type="entry name" value="ENERGY-COUPLING FACTOR TRANSPORTER ATP-BINDING PROTEIN ECFA1"/>
    <property type="match status" value="1"/>
</dbReference>
<organism evidence="5">
    <name type="scientific">human gut metagenome</name>
    <dbReference type="NCBI Taxonomy" id="408170"/>
    <lineage>
        <taxon>unclassified sequences</taxon>
        <taxon>metagenomes</taxon>
        <taxon>organismal metagenomes</taxon>
    </lineage>
</organism>
<evidence type="ECO:0000259" key="4">
    <source>
        <dbReference type="Pfam" id="PF00005"/>
    </source>
</evidence>
<gene>
    <name evidence="5" type="ORF">LEA_17181</name>
</gene>
<dbReference type="InterPro" id="IPR050095">
    <property type="entry name" value="ECF_ABC_transporter_ATP-bd"/>
</dbReference>
<feature type="non-terminal residue" evidence="5">
    <location>
        <position position="1"/>
    </location>
</feature>
<dbReference type="AlphaFoldDB" id="K1S2G1"/>
<keyword evidence="2" id="KW-0547">Nucleotide-binding</keyword>
<dbReference type="GO" id="GO:0042626">
    <property type="term" value="F:ATPase-coupled transmembrane transporter activity"/>
    <property type="evidence" value="ECO:0007669"/>
    <property type="project" value="TreeGrafter"/>
</dbReference>
<sequence>NAKSRLKHSYMVMQDVSYQLFADTLEKECVFGIKHPDLDAAKQAMERLGIYEYRTHHPNTLSGGQKQRAAVAVSMVCRKDVLIFDEPTSGLDYDSMIQVAGLFQTLSKMGKVIFVVTHDYEFLAAACTRVIHLDNGKQQEDYPLSYDNLHRLRDFFLRSERRQNLEENGK</sequence>
<dbReference type="GO" id="GO:0043190">
    <property type="term" value="C:ATP-binding cassette (ABC) transporter complex"/>
    <property type="evidence" value="ECO:0007669"/>
    <property type="project" value="TreeGrafter"/>
</dbReference>